<comment type="subcellular location">
    <subcellularLocation>
        <location evidence="1">Nucleus</location>
    </subcellularLocation>
</comment>
<gene>
    <name evidence="6" type="ORF">SRS1_16027</name>
</gene>
<feature type="region of interest" description="Disordered" evidence="4">
    <location>
        <begin position="1"/>
        <end position="43"/>
    </location>
</feature>
<feature type="compositionally biased region" description="Polar residues" evidence="4">
    <location>
        <begin position="305"/>
        <end position="314"/>
    </location>
</feature>
<dbReference type="EMBL" id="LT795069">
    <property type="protein sequence ID" value="SJX65170.1"/>
    <property type="molecule type" value="Genomic_DNA"/>
</dbReference>
<dbReference type="PROSITE" id="PS00036">
    <property type="entry name" value="BZIP_BASIC"/>
    <property type="match status" value="1"/>
</dbReference>
<dbReference type="InterPro" id="IPR004827">
    <property type="entry name" value="bZIP"/>
</dbReference>
<evidence type="ECO:0000313" key="7">
    <source>
        <dbReference type="Proteomes" id="UP000239563"/>
    </source>
</evidence>
<feature type="region of interest" description="Disordered" evidence="4">
    <location>
        <begin position="242"/>
        <end position="316"/>
    </location>
</feature>
<keyword evidence="2" id="KW-0539">Nucleus</keyword>
<dbReference type="Proteomes" id="UP000239563">
    <property type="component" value="Chromosome XVI"/>
</dbReference>
<evidence type="ECO:0000256" key="3">
    <source>
        <dbReference type="SAM" id="Coils"/>
    </source>
</evidence>
<feature type="coiled-coil region" evidence="3">
    <location>
        <begin position="128"/>
        <end position="198"/>
    </location>
</feature>
<evidence type="ECO:0000256" key="4">
    <source>
        <dbReference type="SAM" id="MobiDB-lite"/>
    </source>
</evidence>
<dbReference type="CDD" id="cd14688">
    <property type="entry name" value="bZIP_YAP"/>
    <property type="match status" value="1"/>
</dbReference>
<proteinExistence type="predicted"/>
<sequence length="350" mass="38421">MAAVTAPGAGWSTSHRSQPYPSYEHQQYQHHPSAPSSSLATMAAMAYHHPNDAGRAVSMSAAVHGSSPSYRHASGGYDSYPSAREDTAPPQPLEADSYAYAELTLKKRTRTSKYVDDEARQAAKTIQKARRREQNRNAQRRLRDRKEEHIFKLEGEVASLRRQGERDRSEKRDLEEMIRRLMDQRDDMQRRLDALGAASSHSGREEYSTSNSVCSAAAYGRGRVSALTHDNALGLVDEHAGYTSTSSRSSSTSDADARESVSSTSTSSASISTPSPSAPLHSPYAKDGANRAQRPSIPFTRMPSVLSNGSSPTQLHLPRIKLEPPQQQQQQFAPLMTTALLPNVGADRWS</sequence>
<protein>
    <recommendedName>
        <fullName evidence="5">BZIP domain-containing protein</fullName>
    </recommendedName>
</protein>
<organism evidence="6 7">
    <name type="scientific">Sporisorium reilianum f. sp. reilianum</name>
    <dbReference type="NCBI Taxonomy" id="72559"/>
    <lineage>
        <taxon>Eukaryota</taxon>
        <taxon>Fungi</taxon>
        <taxon>Dikarya</taxon>
        <taxon>Basidiomycota</taxon>
        <taxon>Ustilaginomycotina</taxon>
        <taxon>Ustilaginomycetes</taxon>
        <taxon>Ustilaginales</taxon>
        <taxon>Ustilaginaceae</taxon>
        <taxon>Sporisorium</taxon>
    </lineage>
</organism>
<keyword evidence="3" id="KW-0175">Coiled coil</keyword>
<dbReference type="SUPFAM" id="SSF57959">
    <property type="entry name" value="Leucine zipper domain"/>
    <property type="match status" value="1"/>
</dbReference>
<dbReference type="Gene3D" id="1.20.5.170">
    <property type="match status" value="1"/>
</dbReference>
<dbReference type="AlphaFoldDB" id="A0A2N8UK75"/>
<dbReference type="InterPro" id="IPR046347">
    <property type="entry name" value="bZIP_sf"/>
</dbReference>
<dbReference type="SMART" id="SM00338">
    <property type="entry name" value="BRLZ"/>
    <property type="match status" value="1"/>
</dbReference>
<feature type="region of interest" description="Disordered" evidence="4">
    <location>
        <begin position="58"/>
        <end position="95"/>
    </location>
</feature>
<dbReference type="GO" id="GO:0090575">
    <property type="term" value="C:RNA polymerase II transcription regulator complex"/>
    <property type="evidence" value="ECO:0007669"/>
    <property type="project" value="TreeGrafter"/>
</dbReference>
<name>A0A2N8UK75_9BASI</name>
<evidence type="ECO:0000313" key="6">
    <source>
        <dbReference type="EMBL" id="SJX65170.1"/>
    </source>
</evidence>
<reference evidence="6 7" key="1">
    <citation type="submission" date="2017-02" db="EMBL/GenBank/DDBJ databases">
        <authorList>
            <person name="Peterson S.W."/>
        </authorList>
    </citation>
    <scope>NUCLEOTIDE SEQUENCE [LARGE SCALE GENOMIC DNA]</scope>
    <source>
        <strain evidence="6 7">SRS1_H2-8</strain>
    </source>
</reference>
<evidence type="ECO:0000256" key="1">
    <source>
        <dbReference type="ARBA" id="ARBA00004123"/>
    </source>
</evidence>
<dbReference type="GO" id="GO:0000976">
    <property type="term" value="F:transcription cis-regulatory region binding"/>
    <property type="evidence" value="ECO:0007669"/>
    <property type="project" value="InterPro"/>
</dbReference>
<dbReference type="GO" id="GO:0001228">
    <property type="term" value="F:DNA-binding transcription activator activity, RNA polymerase II-specific"/>
    <property type="evidence" value="ECO:0007669"/>
    <property type="project" value="TreeGrafter"/>
</dbReference>
<evidence type="ECO:0000256" key="2">
    <source>
        <dbReference type="ARBA" id="ARBA00023242"/>
    </source>
</evidence>
<dbReference type="Pfam" id="PF00170">
    <property type="entry name" value="bZIP_1"/>
    <property type="match status" value="1"/>
</dbReference>
<dbReference type="PANTHER" id="PTHR40621:SF6">
    <property type="entry name" value="AP-1-LIKE TRANSCRIPTION FACTOR YAP1-RELATED"/>
    <property type="match status" value="1"/>
</dbReference>
<feature type="compositionally biased region" description="Polar residues" evidence="4">
    <location>
        <begin position="11"/>
        <end position="40"/>
    </location>
</feature>
<dbReference type="PROSITE" id="PS50217">
    <property type="entry name" value="BZIP"/>
    <property type="match status" value="1"/>
</dbReference>
<dbReference type="InterPro" id="IPR050936">
    <property type="entry name" value="AP-1-like"/>
</dbReference>
<dbReference type="PANTHER" id="PTHR40621">
    <property type="entry name" value="TRANSCRIPTION FACTOR KAPC-RELATED"/>
    <property type="match status" value="1"/>
</dbReference>
<feature type="domain" description="BZIP" evidence="5">
    <location>
        <begin position="125"/>
        <end position="188"/>
    </location>
</feature>
<evidence type="ECO:0000259" key="5">
    <source>
        <dbReference type="PROSITE" id="PS50217"/>
    </source>
</evidence>
<feature type="compositionally biased region" description="Low complexity" evidence="4">
    <location>
        <begin position="244"/>
        <end position="279"/>
    </location>
</feature>
<accession>A0A2N8UK75</accession>